<evidence type="ECO:0000313" key="2">
    <source>
        <dbReference type="EMBL" id="MFD1861480.1"/>
    </source>
</evidence>
<name>A0ABW4QD27_9BACL</name>
<dbReference type="Pfam" id="PF13182">
    <property type="entry name" value="DUF4007"/>
    <property type="match status" value="1"/>
</dbReference>
<proteinExistence type="predicted"/>
<protein>
    <submittedName>
        <fullName evidence="2">DUF4007 family protein</fullName>
    </submittedName>
</protein>
<dbReference type="EMBL" id="JBHUFW010000002">
    <property type="protein sequence ID" value="MFD1861480.1"/>
    <property type="molecule type" value="Genomic_DNA"/>
</dbReference>
<sequence>MGYSQHQSFYLRDRWLSKAIKNVEVNNSFFFEKDAFEKMGLGKNMVQSLKYWIIATKLFEEVRDNNKKYHQITSLGRFIKEKDRAIKYFNTAGLLHHSLVTNRDISTTWFWFFNVYTETAFTREDVLSELTNWVQKREKRVVSENSLKRDIDCLIKIYTSGGSSADPEEVILSPLYKLNLLEERNGIIYKKEAKMDKSNLLLISYTILKYMQGRNLGAISIDDLVHKEELLGKLFNMKRSSIVNLISEWTEHPEYPAVFTRTNNLDTLRLPEVSPEEFIYYEHERKVEKIYDYSK</sequence>
<evidence type="ECO:0000313" key="3">
    <source>
        <dbReference type="Proteomes" id="UP001597273"/>
    </source>
</evidence>
<evidence type="ECO:0000259" key="1">
    <source>
        <dbReference type="Pfam" id="PF13182"/>
    </source>
</evidence>
<accession>A0ABW4QD27</accession>
<keyword evidence="3" id="KW-1185">Reference proteome</keyword>
<comment type="caution">
    <text evidence="2">The sequence shown here is derived from an EMBL/GenBank/DDBJ whole genome shotgun (WGS) entry which is preliminary data.</text>
</comment>
<organism evidence="2 3">
    <name type="scientific">Planococcus chinensis</name>
    <dbReference type="NCBI Taxonomy" id="272917"/>
    <lineage>
        <taxon>Bacteria</taxon>
        <taxon>Bacillati</taxon>
        <taxon>Bacillota</taxon>
        <taxon>Bacilli</taxon>
        <taxon>Bacillales</taxon>
        <taxon>Caryophanaceae</taxon>
        <taxon>Planococcus</taxon>
    </lineage>
</organism>
<dbReference type="RefSeq" id="WP_204891500.1">
    <property type="nucleotide sequence ID" value="NZ_JBHUFW010000002.1"/>
</dbReference>
<feature type="domain" description="DUF4007" evidence="1">
    <location>
        <begin position="3"/>
        <end position="273"/>
    </location>
</feature>
<gene>
    <name evidence="2" type="ORF">ACFSDB_01010</name>
</gene>
<dbReference type="InterPro" id="IPR025248">
    <property type="entry name" value="DUF4007"/>
</dbReference>
<dbReference type="Proteomes" id="UP001597273">
    <property type="component" value="Unassembled WGS sequence"/>
</dbReference>
<reference evidence="3" key="1">
    <citation type="journal article" date="2019" name="Int. J. Syst. Evol. Microbiol.">
        <title>The Global Catalogue of Microorganisms (GCM) 10K type strain sequencing project: providing services to taxonomists for standard genome sequencing and annotation.</title>
        <authorList>
            <consortium name="The Broad Institute Genomics Platform"/>
            <consortium name="The Broad Institute Genome Sequencing Center for Infectious Disease"/>
            <person name="Wu L."/>
            <person name="Ma J."/>
        </authorList>
    </citation>
    <scope>NUCLEOTIDE SEQUENCE [LARGE SCALE GENOMIC DNA]</scope>
    <source>
        <strain evidence="3">CGMCC 1.15475</strain>
    </source>
</reference>